<comment type="caution">
    <text evidence="1">The sequence shown here is derived from an EMBL/GenBank/DDBJ whole genome shotgun (WGS) entry which is preliminary data.</text>
</comment>
<keyword evidence="2" id="KW-1185">Reference proteome</keyword>
<gene>
    <name evidence="1" type="ORF">HNR46_001853</name>
</gene>
<reference evidence="1 2" key="1">
    <citation type="submission" date="2020-08" db="EMBL/GenBank/DDBJ databases">
        <title>Genomic Encyclopedia of Type Strains, Phase IV (KMG-IV): sequencing the most valuable type-strain genomes for metagenomic binning, comparative biology and taxonomic classification.</title>
        <authorList>
            <person name="Goeker M."/>
        </authorList>
    </citation>
    <scope>NUCLEOTIDE SEQUENCE [LARGE SCALE GENOMIC DNA]</scope>
    <source>
        <strain evidence="1 2">YC6886</strain>
    </source>
</reference>
<dbReference type="Proteomes" id="UP000557717">
    <property type="component" value="Unassembled WGS sequence"/>
</dbReference>
<protein>
    <submittedName>
        <fullName evidence="1">Uncharacterized protein</fullName>
    </submittedName>
</protein>
<evidence type="ECO:0000313" key="2">
    <source>
        <dbReference type="Proteomes" id="UP000557717"/>
    </source>
</evidence>
<dbReference type="EMBL" id="JACHFD010000007">
    <property type="protein sequence ID" value="MBB5351616.1"/>
    <property type="molecule type" value="Genomic_DNA"/>
</dbReference>
<name>A0A840V3J5_9BACT</name>
<accession>A0A840V3J5</accession>
<dbReference type="AlphaFoldDB" id="A0A840V3J5"/>
<evidence type="ECO:0000313" key="1">
    <source>
        <dbReference type="EMBL" id="MBB5351616.1"/>
    </source>
</evidence>
<organism evidence="1 2">
    <name type="scientific">Haloferula luteola</name>
    <dbReference type="NCBI Taxonomy" id="595692"/>
    <lineage>
        <taxon>Bacteria</taxon>
        <taxon>Pseudomonadati</taxon>
        <taxon>Verrucomicrobiota</taxon>
        <taxon>Verrucomicrobiia</taxon>
        <taxon>Verrucomicrobiales</taxon>
        <taxon>Verrucomicrobiaceae</taxon>
        <taxon>Haloferula</taxon>
    </lineage>
</organism>
<proteinExistence type="predicted"/>
<sequence length="33" mass="3601">MLTSAYTRFNGDKLAVHEPLAVGGLDLELDLIQ</sequence>